<feature type="region of interest" description="Disordered" evidence="1">
    <location>
        <begin position="1"/>
        <end position="89"/>
    </location>
</feature>
<organism evidence="3 4">
    <name type="scientific">Sinanodonta woodiana</name>
    <name type="common">Chinese pond mussel</name>
    <name type="synonym">Anodonta woodiana</name>
    <dbReference type="NCBI Taxonomy" id="1069815"/>
    <lineage>
        <taxon>Eukaryota</taxon>
        <taxon>Metazoa</taxon>
        <taxon>Spiralia</taxon>
        <taxon>Lophotrochozoa</taxon>
        <taxon>Mollusca</taxon>
        <taxon>Bivalvia</taxon>
        <taxon>Autobranchia</taxon>
        <taxon>Heteroconchia</taxon>
        <taxon>Palaeoheterodonta</taxon>
        <taxon>Unionida</taxon>
        <taxon>Unionoidea</taxon>
        <taxon>Unionidae</taxon>
        <taxon>Unioninae</taxon>
        <taxon>Sinanodonta</taxon>
    </lineage>
</organism>
<gene>
    <name evidence="3" type="ORF">ACJMK2_027158</name>
</gene>
<proteinExistence type="predicted"/>
<evidence type="ECO:0000256" key="1">
    <source>
        <dbReference type="SAM" id="MobiDB-lite"/>
    </source>
</evidence>
<feature type="domain" description="CARD" evidence="2">
    <location>
        <begin position="324"/>
        <end position="402"/>
    </location>
</feature>
<evidence type="ECO:0000313" key="4">
    <source>
        <dbReference type="Proteomes" id="UP001634394"/>
    </source>
</evidence>
<dbReference type="Proteomes" id="UP001634394">
    <property type="component" value="Unassembled WGS sequence"/>
</dbReference>
<dbReference type="AlphaFoldDB" id="A0ABD3XLV4"/>
<name>A0ABD3XLV4_SINWO</name>
<dbReference type="InterPro" id="IPR011029">
    <property type="entry name" value="DEATH-like_dom_sf"/>
</dbReference>
<protein>
    <recommendedName>
        <fullName evidence="2">CARD domain-containing protein</fullName>
    </recommendedName>
</protein>
<feature type="region of interest" description="Disordered" evidence="1">
    <location>
        <begin position="563"/>
        <end position="583"/>
    </location>
</feature>
<dbReference type="Pfam" id="PF00619">
    <property type="entry name" value="CARD"/>
    <property type="match status" value="1"/>
</dbReference>
<dbReference type="InterPro" id="IPR001315">
    <property type="entry name" value="CARD"/>
</dbReference>
<sequence length="806" mass="91327">MQEKSLKNGYTSDIPASGVRGRNGYTSDIPASGVRGRNGYTSDIPASGVRGRNGYTSDIPASGVRGRNGYTSDIPTSGVRGRNGDSQVIVPGKTCPISLQTSDQDDISVTEQKVTLNENRRNNAVNCPRSGPGGDQCNSIESTHLKQTIERLEQNEDSDGESTYVKEIPRRLETHRCHEINCSDFPPGAMMVLLQIVKQYGWLKEELTSSDAKDIADRLYEDSENHLVMHEVERITDSSRPRREAVELLLKKVIRGKPATVVAFLTTLEKNRQFLHIGKRIKKTEVSDDERKRFLLLEDISSGRRPSTDNNHHFHLSHCDTEHLISHLYDKEIVDQLSDYLLSSFFISIRNHNSITDCNSVEDKIRLLVSLMKQCSDNVYDVMTQVLRKNNLEHILRGLERNRVVMVKRKSTDSKDTTANKYAKNEGGLRQIPTEVENQVVTLLRTEEFGNELNSQAVEHLGLEFSGAYKGSIVIRFTPKMGESWQKLKDSCVSGKIKEFLPHVFKGTGIESMLGEGEYRLKFSIFLMPCGVAAPRTQEAGVSTDQNAVFKLDVDREQAQSSFTRTSHRIPVPQPAKEDVKKNPDPIMEHWTLFVEELDPRKFINDLKKEGLVGEVDEDKMWDLDNRKDRMKFLLEKLAALEDGEKGYKILLEHCKEHSQYVLKKIEEKENIQIVSGDLDQSTLTGQKSERQSRHGYEMFFTGTIILNIHKRDSCSPMKENRAPESDHGPEEDYEISFPDILDPICYFEERGDVPELGTGDAFSDFTKEVKMVFEDAWSAVGETTRPERKILVGKRKRSKQPPGNV</sequence>
<keyword evidence="4" id="KW-1185">Reference proteome</keyword>
<evidence type="ECO:0000313" key="3">
    <source>
        <dbReference type="EMBL" id="KAL3887209.1"/>
    </source>
</evidence>
<comment type="caution">
    <text evidence="3">The sequence shown here is derived from an EMBL/GenBank/DDBJ whole genome shotgun (WGS) entry which is preliminary data.</text>
</comment>
<feature type="domain" description="CARD" evidence="2">
    <location>
        <begin position="572"/>
        <end position="670"/>
    </location>
</feature>
<dbReference type="SUPFAM" id="SSF47986">
    <property type="entry name" value="DEATH domain"/>
    <property type="match status" value="2"/>
</dbReference>
<reference evidence="3 4" key="1">
    <citation type="submission" date="2024-11" db="EMBL/GenBank/DDBJ databases">
        <title>Chromosome-level genome assembly of the freshwater bivalve Anodonta woodiana.</title>
        <authorList>
            <person name="Chen X."/>
        </authorList>
    </citation>
    <scope>NUCLEOTIDE SEQUENCE [LARGE SCALE GENOMIC DNA]</scope>
    <source>
        <strain evidence="3">MN2024</strain>
        <tissue evidence="3">Gills</tissue>
    </source>
</reference>
<dbReference type="EMBL" id="JBJQND010000002">
    <property type="protein sequence ID" value="KAL3887209.1"/>
    <property type="molecule type" value="Genomic_DNA"/>
</dbReference>
<dbReference type="Gene3D" id="1.10.533.10">
    <property type="entry name" value="Death Domain, Fas"/>
    <property type="match status" value="2"/>
</dbReference>
<accession>A0ABD3XLV4</accession>
<evidence type="ECO:0000259" key="2">
    <source>
        <dbReference type="PROSITE" id="PS50209"/>
    </source>
</evidence>
<dbReference type="PROSITE" id="PS50209">
    <property type="entry name" value="CARD"/>
    <property type="match status" value="2"/>
</dbReference>